<evidence type="ECO:0000256" key="2">
    <source>
        <dbReference type="ARBA" id="ARBA00022475"/>
    </source>
</evidence>
<accession>A0ABS9JXZ8</accession>
<feature type="transmembrane region" description="Helical" evidence="6">
    <location>
        <begin position="689"/>
        <end position="709"/>
    </location>
</feature>
<dbReference type="PANTHER" id="PTHR33406">
    <property type="entry name" value="MEMBRANE PROTEIN MJ1562-RELATED"/>
    <property type="match status" value="1"/>
</dbReference>
<keyword evidence="5 6" id="KW-0472">Membrane</keyword>
<dbReference type="PANTHER" id="PTHR33406:SF13">
    <property type="entry name" value="MEMBRANE PROTEIN YDFJ"/>
    <property type="match status" value="1"/>
</dbReference>
<feature type="transmembrane region" description="Helical" evidence="6">
    <location>
        <begin position="245"/>
        <end position="264"/>
    </location>
</feature>
<evidence type="ECO:0000256" key="3">
    <source>
        <dbReference type="ARBA" id="ARBA00022692"/>
    </source>
</evidence>
<evidence type="ECO:0000313" key="8">
    <source>
        <dbReference type="EMBL" id="MCG2575779.1"/>
    </source>
</evidence>
<evidence type="ECO:0000259" key="7">
    <source>
        <dbReference type="Pfam" id="PF03176"/>
    </source>
</evidence>
<comment type="caution">
    <text evidence="8">The sequence shown here is derived from an EMBL/GenBank/DDBJ whole genome shotgun (WGS) entry which is preliminary data.</text>
</comment>
<evidence type="ECO:0000256" key="1">
    <source>
        <dbReference type="ARBA" id="ARBA00004651"/>
    </source>
</evidence>
<gene>
    <name evidence="8" type="ORF">LZ012_02080</name>
</gene>
<keyword evidence="3 6" id="KW-0812">Transmembrane</keyword>
<feature type="transmembrane region" description="Helical" evidence="6">
    <location>
        <begin position="405"/>
        <end position="428"/>
    </location>
</feature>
<dbReference type="EMBL" id="JAKLTN010000001">
    <property type="protein sequence ID" value="MCG2575779.1"/>
    <property type="molecule type" value="Genomic_DNA"/>
</dbReference>
<evidence type="ECO:0000256" key="6">
    <source>
        <dbReference type="SAM" id="Phobius"/>
    </source>
</evidence>
<evidence type="ECO:0000256" key="5">
    <source>
        <dbReference type="ARBA" id="ARBA00023136"/>
    </source>
</evidence>
<keyword evidence="4 6" id="KW-1133">Transmembrane helix</keyword>
<evidence type="ECO:0000256" key="4">
    <source>
        <dbReference type="ARBA" id="ARBA00022989"/>
    </source>
</evidence>
<feature type="transmembrane region" description="Helical" evidence="6">
    <location>
        <begin position="665"/>
        <end position="683"/>
    </location>
</feature>
<organism evidence="8 9">
    <name type="scientific">Dechloromonas hankyongensis</name>
    <dbReference type="NCBI Taxonomy" id="2908002"/>
    <lineage>
        <taxon>Bacteria</taxon>
        <taxon>Pseudomonadati</taxon>
        <taxon>Pseudomonadota</taxon>
        <taxon>Betaproteobacteria</taxon>
        <taxon>Rhodocyclales</taxon>
        <taxon>Azonexaceae</taxon>
        <taxon>Dechloromonas</taxon>
    </lineage>
</organism>
<keyword evidence="2" id="KW-1003">Cell membrane</keyword>
<evidence type="ECO:0000313" key="9">
    <source>
        <dbReference type="Proteomes" id="UP001165384"/>
    </source>
</evidence>
<dbReference type="InterPro" id="IPR050545">
    <property type="entry name" value="Mycobact_MmpL"/>
</dbReference>
<feature type="domain" description="Membrane transport protein MMPL" evidence="7">
    <location>
        <begin position="176"/>
        <end position="385"/>
    </location>
</feature>
<feature type="transmembrane region" description="Helical" evidence="6">
    <location>
        <begin position="721"/>
        <end position="742"/>
    </location>
</feature>
<proteinExistence type="predicted"/>
<feature type="transmembrane region" description="Helical" evidence="6">
    <location>
        <begin position="633"/>
        <end position="653"/>
    </location>
</feature>
<reference evidence="8" key="1">
    <citation type="submission" date="2022-01" db="EMBL/GenBank/DDBJ databases">
        <authorList>
            <person name="Jo J.-H."/>
            <person name="Im W.-T."/>
        </authorList>
    </citation>
    <scope>NUCLEOTIDE SEQUENCE</scope>
    <source>
        <strain evidence="8">XY25</strain>
    </source>
</reference>
<feature type="transmembrane region" description="Helical" evidence="6">
    <location>
        <begin position="298"/>
        <end position="319"/>
    </location>
</feature>
<dbReference type="SUPFAM" id="SSF82866">
    <property type="entry name" value="Multidrug efflux transporter AcrB transmembrane domain"/>
    <property type="match status" value="2"/>
</dbReference>
<feature type="transmembrane region" description="Helical" evidence="6">
    <location>
        <begin position="362"/>
        <end position="384"/>
    </location>
</feature>
<name>A0ABS9JXZ8_9RHOO</name>
<dbReference type="RefSeq" id="WP_275707038.1">
    <property type="nucleotide sequence ID" value="NZ_JAKLTN010000001.1"/>
</dbReference>
<feature type="transmembrane region" description="Helical" evidence="6">
    <location>
        <begin position="748"/>
        <end position="770"/>
    </location>
</feature>
<keyword evidence="9" id="KW-1185">Reference proteome</keyword>
<dbReference type="InterPro" id="IPR004869">
    <property type="entry name" value="MMPL_dom"/>
</dbReference>
<protein>
    <submittedName>
        <fullName evidence="8">MMPL family transporter</fullName>
    </submittedName>
</protein>
<feature type="transmembrane region" description="Helical" evidence="6">
    <location>
        <begin position="271"/>
        <end position="292"/>
    </location>
</feature>
<feature type="transmembrane region" description="Helical" evidence="6">
    <location>
        <begin position="339"/>
        <end position="356"/>
    </location>
</feature>
<dbReference type="Pfam" id="PF03176">
    <property type="entry name" value="MMPL"/>
    <property type="match status" value="1"/>
</dbReference>
<dbReference type="Proteomes" id="UP001165384">
    <property type="component" value="Unassembled WGS sequence"/>
</dbReference>
<sequence length="780" mass="81795">MTRQAGRALAIWLLAMLAGALVVWNSHFAADMSFFLPAKPSAEQQVLVDQLKEGVVSRLLMVAIAGGDSAQRAAASRGLRSRLEKRPEFASVQNGEAGSMNADRDFLFDHRYLLSPAVKPERFAVDGLREAVANSIDLLASPAGMMLKPLLPRDPTGELVELVSGLDAGAQPNARDGVWASRDGERAMLLIQTAALGSDTDGQETAIGLIRSEFAAAAPGATLSLQLSGPGLFAVKARATIKSEVSRLSTISTVAIVAVLFFVYRSLRLMTLGLLPVVSGALAGVVAVSLAYGTVFGITVGFGSALIGEAVDYSIYYFVQANRLGADHWRDRFWPTIRLGVLTSACGFAALLFSGFPGLAQLGLYSLSGVLAAALVTRFILPPLAGNNFAMRDLSHLAPRLKRCIAVLQGLRWPVLLLAVAAAALLAVNRDHLWHPNLSALSTVSAADGAVDQALRADISAPDARYMAVISAPDREAALQAAERAGQKLDALIAAGVIGGYDNPARFLPSQAMQASRRAALPETAELQLRLQAALADSPLAANKLAGFLADVEKTRTQGSVSRESLNGTGLALAVDSLLMQRPNGWSVLLPLRPPGGEKGVDIAIEPVRAALAGSGALFIDMKNEFDTLYNDYLHEATVLSLAGFVAIVGLLAVTRRSLRRLGTVLLPLLIAVILVIAGLHLAGEQLHLLHLIGMLLIVAVGSNYVLFFDQPGNAVDMDDTTLVSMAIANLTTAIGFGTLALSNVPVLHAVGATVGPGAVLALLLSACFVGNKAPAGQPT</sequence>
<comment type="subcellular location">
    <subcellularLocation>
        <location evidence="1">Cell membrane</location>
        <topology evidence="1">Multi-pass membrane protein</topology>
    </subcellularLocation>
</comment>
<dbReference type="Gene3D" id="1.20.1640.10">
    <property type="entry name" value="Multidrug efflux transporter AcrB transmembrane domain"/>
    <property type="match status" value="2"/>
</dbReference>